<reference evidence="1 2" key="1">
    <citation type="journal article" date="2019" name="PLoS ONE">
        <title>Comparative genome analysis indicates high evolutionary potential of pathogenicity genes in Colletotrichum tanaceti.</title>
        <authorList>
            <person name="Lelwala R.V."/>
            <person name="Korhonen P.K."/>
            <person name="Young N.D."/>
            <person name="Scott J.B."/>
            <person name="Ades P.A."/>
            <person name="Gasser R.B."/>
            <person name="Taylor P.W.J."/>
        </authorList>
    </citation>
    <scope>NUCLEOTIDE SEQUENCE [LARGE SCALE GENOMIC DNA]</scope>
    <source>
        <strain evidence="1">BRIP57314</strain>
    </source>
</reference>
<proteinExistence type="predicted"/>
<dbReference type="Proteomes" id="UP000310108">
    <property type="component" value="Unassembled WGS sequence"/>
</dbReference>
<organism evidence="1 2">
    <name type="scientific">Colletotrichum tanaceti</name>
    <dbReference type="NCBI Taxonomy" id="1306861"/>
    <lineage>
        <taxon>Eukaryota</taxon>
        <taxon>Fungi</taxon>
        <taxon>Dikarya</taxon>
        <taxon>Ascomycota</taxon>
        <taxon>Pezizomycotina</taxon>
        <taxon>Sordariomycetes</taxon>
        <taxon>Hypocreomycetidae</taxon>
        <taxon>Glomerellales</taxon>
        <taxon>Glomerellaceae</taxon>
        <taxon>Colletotrichum</taxon>
        <taxon>Colletotrichum destructivum species complex</taxon>
    </lineage>
</organism>
<dbReference type="AlphaFoldDB" id="A0A4U6XVN5"/>
<name>A0A4U6XVN5_9PEZI</name>
<accession>A0A4U6XVN5</accession>
<gene>
    <name evidence="1" type="ORF">CTA1_9956</name>
</gene>
<evidence type="ECO:0000313" key="2">
    <source>
        <dbReference type="Proteomes" id="UP000310108"/>
    </source>
</evidence>
<comment type="caution">
    <text evidence="1">The sequence shown here is derived from an EMBL/GenBank/DDBJ whole genome shotgun (WGS) entry which is preliminary data.</text>
</comment>
<dbReference type="EMBL" id="PJEX01000003">
    <property type="protein sequence ID" value="TKW60011.1"/>
    <property type="molecule type" value="Genomic_DNA"/>
</dbReference>
<sequence>MEQPRSKQFVMFSVEGEPDSPKCMTITFWPILEQVPMRVAARVQEVGWCLRWLTGGITGSGRCPPSFAPPTPTMSRLE</sequence>
<protein>
    <submittedName>
        <fullName evidence="1">Uncharacterized protein</fullName>
    </submittedName>
</protein>
<keyword evidence="2" id="KW-1185">Reference proteome</keyword>
<evidence type="ECO:0000313" key="1">
    <source>
        <dbReference type="EMBL" id="TKW60011.1"/>
    </source>
</evidence>